<dbReference type="EMBL" id="AQQW01000021">
    <property type="protein sequence ID" value="ETW10877.1"/>
    <property type="molecule type" value="Genomic_DNA"/>
</dbReference>
<dbReference type="RefSeq" id="WP_043847131.1">
    <property type="nucleotide sequence ID" value="NZ_AQQW01000021.1"/>
</dbReference>
<protein>
    <submittedName>
        <fullName evidence="1">Uncharacterized protein</fullName>
    </submittedName>
</protein>
<sequence>MGFDPISMAMIGGTVMQGVSQVAGGKSANAAAQFNAKAQEAAADQLDTQTAERVASTRRSFDKFRGALRGDMAAYGGSSSGGTGLMLAQEAARQAKLDELNVITEGANQAGAMRTGAEITRYEGKARQRQAIMGGLGTALSGFANYKSVRS</sequence>
<keyword evidence="2" id="KW-1185">Reference proteome</keyword>
<organism evidence="1 2">
    <name type="scientific">Roseivivax marinus</name>
    <dbReference type="NCBI Taxonomy" id="1379903"/>
    <lineage>
        <taxon>Bacteria</taxon>
        <taxon>Pseudomonadati</taxon>
        <taxon>Pseudomonadota</taxon>
        <taxon>Alphaproteobacteria</taxon>
        <taxon>Rhodobacterales</taxon>
        <taxon>Roseobacteraceae</taxon>
        <taxon>Roseivivax</taxon>
    </lineage>
</organism>
<evidence type="ECO:0000313" key="2">
    <source>
        <dbReference type="Proteomes" id="UP000019063"/>
    </source>
</evidence>
<evidence type="ECO:0000313" key="1">
    <source>
        <dbReference type="EMBL" id="ETW10877.1"/>
    </source>
</evidence>
<proteinExistence type="predicted"/>
<reference evidence="1 2" key="1">
    <citation type="journal article" date="2014" name="Antonie Van Leeuwenhoek">
        <title>Roseivivax atlanticus sp. nov., isolated from surface seawater of the Atlantic Ocean.</title>
        <authorList>
            <person name="Li G."/>
            <person name="Lai Q."/>
            <person name="Liu X."/>
            <person name="Sun F."/>
            <person name="Shao Z."/>
        </authorList>
    </citation>
    <scope>NUCLEOTIDE SEQUENCE [LARGE SCALE GENOMIC DNA]</scope>
    <source>
        <strain evidence="1 2">22II-s10s</strain>
    </source>
</reference>
<name>W4HDP8_9RHOB</name>
<dbReference type="AlphaFoldDB" id="W4HDP8"/>
<comment type="caution">
    <text evidence="1">The sequence shown here is derived from an EMBL/GenBank/DDBJ whole genome shotgun (WGS) entry which is preliminary data.</text>
</comment>
<dbReference type="Proteomes" id="UP000019063">
    <property type="component" value="Unassembled WGS sequence"/>
</dbReference>
<dbReference type="STRING" id="1379903.ATO8_19809"/>
<gene>
    <name evidence="1" type="ORF">ATO8_19809</name>
</gene>
<accession>W4HDP8</accession>